<accession>A0A510E2Q6</accession>
<dbReference type="GeneID" id="41717621"/>
<organism evidence="1 3">
    <name type="scientific">Sulfuracidifex tepidarius</name>
    <dbReference type="NCBI Taxonomy" id="1294262"/>
    <lineage>
        <taxon>Archaea</taxon>
        <taxon>Thermoproteota</taxon>
        <taxon>Thermoprotei</taxon>
        <taxon>Sulfolobales</taxon>
        <taxon>Sulfolobaceae</taxon>
        <taxon>Sulfuracidifex</taxon>
    </lineage>
</organism>
<evidence type="ECO:0000313" key="2">
    <source>
        <dbReference type="EMBL" id="BBG26757.1"/>
    </source>
</evidence>
<dbReference type="STRING" id="1294262.GCA_001316085_01271"/>
<reference evidence="1 3" key="2">
    <citation type="journal article" date="2020" name="Int. J. Syst. Evol. Microbiol.">
        <title>Sulfuracidifex tepidarius gen. nov., sp. nov. and transfer of Sulfolobus metallicus Huber and Stetter 1992 to the genus Sulfuracidifex as Sulfuracidifex metallicus comb. nov.</title>
        <authorList>
            <person name="Itoh T."/>
            <person name="Miura T."/>
            <person name="Sakai H.D."/>
            <person name="Kato S."/>
            <person name="Ohkuma M."/>
            <person name="Takashina T."/>
        </authorList>
    </citation>
    <scope>NUCLEOTIDE SEQUENCE [LARGE SCALE GENOMIC DNA]</scope>
    <source>
        <strain evidence="1 3">IC-006</strain>
        <strain evidence="2">IC-007</strain>
    </source>
</reference>
<dbReference type="RefSeq" id="WP_149528485.1">
    <property type="nucleotide sequence ID" value="NZ_AP018929.1"/>
</dbReference>
<accession>A0A510DUV1</accession>
<reference evidence="4" key="1">
    <citation type="submission" date="2018-09" db="EMBL/GenBank/DDBJ databases">
        <title>Complete Genome Sequencing of Sulfolobus sp. JCM 16834.</title>
        <authorList>
            <person name="Kato S."/>
            <person name="Itoh T."/>
            <person name="Ohkuma M."/>
        </authorList>
    </citation>
    <scope>NUCLEOTIDE SEQUENCE [LARGE SCALE GENOMIC DNA]</scope>
    <source>
        <strain evidence="4">IC-007</strain>
    </source>
</reference>
<proteinExistence type="predicted"/>
<dbReference type="Proteomes" id="UP000325030">
    <property type="component" value="Chromosome"/>
</dbReference>
<protein>
    <submittedName>
        <fullName evidence="1">Uncharacterized protein</fullName>
    </submittedName>
</protein>
<dbReference type="KEGG" id="step:IC006_1303"/>
<dbReference type="Proteomes" id="UP000322983">
    <property type="component" value="Chromosome"/>
</dbReference>
<sequence length="313" mass="35022">MPKGDLPLFDKGCFNGSIEVQSFTKGISLRDSNRSVSYTFELEKEPLKLYMIASAERSFTVMPKLRIWLNDFSLSKEFKPNVEITDGNSVFSTIIYDISPFGKKGRNELNFVRSSNDSMNIINVTVVSFYKDDDLKTDYKLNAGTVMLGNRETMELENIGKGILVLGGKKGSAKVFTAKDVLTSSYFMESDELEITTEGKLKVANEEGNSTLVFFYGTFSVASPEIRISPQVTHKDGSIFLSVRNESDVQLDKMVMNLTVNGVTKFFKVYSSVKPNEELREKVDKAGEKLLNVNLRVVGVKSGMRIVIDKPLE</sequence>
<name>A0A510DUV1_9CREN</name>
<dbReference type="OrthoDB" id="34219at2157"/>
<evidence type="ECO:0000313" key="4">
    <source>
        <dbReference type="Proteomes" id="UP000325030"/>
    </source>
</evidence>
<dbReference type="EMBL" id="AP018929">
    <property type="protein sequence ID" value="BBG24002.1"/>
    <property type="molecule type" value="Genomic_DNA"/>
</dbReference>
<gene>
    <name evidence="1" type="ORF">IC006_1303</name>
    <name evidence="2" type="ORF">IC007_1278</name>
</gene>
<dbReference type="EMBL" id="AP018930">
    <property type="protein sequence ID" value="BBG26757.1"/>
    <property type="molecule type" value="Genomic_DNA"/>
</dbReference>
<dbReference type="AlphaFoldDB" id="A0A510DUV1"/>
<evidence type="ECO:0000313" key="1">
    <source>
        <dbReference type="EMBL" id="BBG24002.1"/>
    </source>
</evidence>
<keyword evidence="3" id="KW-1185">Reference proteome</keyword>
<evidence type="ECO:0000313" key="3">
    <source>
        <dbReference type="Proteomes" id="UP000322983"/>
    </source>
</evidence>